<dbReference type="AlphaFoldDB" id="A0A318U340"/>
<sequence>MIRPELRAHLIRQREAYVAGLSLAASLWIATRGGWFLAAVGLCLAALTAGWVVLALRRARFARPVSDPGVVDLDEGRIGYYGTGGLVLGGYMALDDLSEIRLLILKDSQFWRLKSRDGQALLVPVAAVGSEKLFDAFAGLPGIDMGAMTAALDTRITAQSLWRRPA</sequence>
<evidence type="ECO:0000313" key="3">
    <source>
        <dbReference type="Proteomes" id="UP000247727"/>
    </source>
</evidence>
<evidence type="ECO:0000313" key="2">
    <source>
        <dbReference type="EMBL" id="PYF11060.1"/>
    </source>
</evidence>
<organism evidence="2 3">
    <name type="scientific">Rhodobacter viridis</name>
    <dbReference type="NCBI Taxonomy" id="1054202"/>
    <lineage>
        <taxon>Bacteria</taxon>
        <taxon>Pseudomonadati</taxon>
        <taxon>Pseudomonadota</taxon>
        <taxon>Alphaproteobacteria</taxon>
        <taxon>Rhodobacterales</taxon>
        <taxon>Rhodobacter group</taxon>
        <taxon>Rhodobacter</taxon>
    </lineage>
</organism>
<dbReference type="OrthoDB" id="7851333at2"/>
<comment type="caution">
    <text evidence="2">The sequence shown here is derived from an EMBL/GenBank/DDBJ whole genome shotgun (WGS) entry which is preliminary data.</text>
</comment>
<evidence type="ECO:0000256" key="1">
    <source>
        <dbReference type="SAM" id="Phobius"/>
    </source>
</evidence>
<protein>
    <submittedName>
        <fullName evidence="2">Uncharacterized protein</fullName>
    </submittedName>
</protein>
<proteinExistence type="predicted"/>
<keyword evidence="1" id="KW-0472">Membrane</keyword>
<keyword evidence="1" id="KW-1133">Transmembrane helix</keyword>
<name>A0A318U340_9RHOB</name>
<dbReference type="RefSeq" id="WP_110804844.1">
    <property type="nucleotide sequence ID" value="NZ_QJTK01000003.1"/>
</dbReference>
<accession>A0A318U340</accession>
<dbReference type="EMBL" id="QJTK01000003">
    <property type="protein sequence ID" value="PYF11060.1"/>
    <property type="molecule type" value="Genomic_DNA"/>
</dbReference>
<keyword evidence="1" id="KW-0812">Transmembrane</keyword>
<feature type="transmembrane region" description="Helical" evidence="1">
    <location>
        <begin position="35"/>
        <end position="56"/>
    </location>
</feature>
<dbReference type="Proteomes" id="UP000247727">
    <property type="component" value="Unassembled WGS sequence"/>
</dbReference>
<gene>
    <name evidence="2" type="ORF">C8J30_103156</name>
</gene>
<reference evidence="2 3" key="1">
    <citation type="submission" date="2018-06" db="EMBL/GenBank/DDBJ databases">
        <title>Genomic Encyclopedia of Type Strains, Phase III (KMG-III): the genomes of soil and plant-associated and newly described type strains.</title>
        <authorList>
            <person name="Whitman W."/>
        </authorList>
    </citation>
    <scope>NUCLEOTIDE SEQUENCE [LARGE SCALE GENOMIC DNA]</scope>
    <source>
        <strain evidence="2 3">JA737</strain>
    </source>
</reference>
<keyword evidence="3" id="KW-1185">Reference proteome</keyword>